<evidence type="ECO:0008006" key="4">
    <source>
        <dbReference type="Google" id="ProtNLM"/>
    </source>
</evidence>
<comment type="caution">
    <text evidence="2">The sequence shown here is derived from an EMBL/GenBank/DDBJ whole genome shotgun (WGS) entry which is preliminary data.</text>
</comment>
<dbReference type="EMBL" id="JASJOT010000018">
    <property type="protein sequence ID" value="MDJ1495999.1"/>
    <property type="molecule type" value="Genomic_DNA"/>
</dbReference>
<feature type="transmembrane region" description="Helical" evidence="1">
    <location>
        <begin position="571"/>
        <end position="588"/>
    </location>
</feature>
<dbReference type="Proteomes" id="UP001228581">
    <property type="component" value="Unassembled WGS sequence"/>
</dbReference>
<evidence type="ECO:0000256" key="1">
    <source>
        <dbReference type="SAM" id="Phobius"/>
    </source>
</evidence>
<gene>
    <name evidence="2" type="ORF">QNI19_23895</name>
</gene>
<dbReference type="SUPFAM" id="SSF52317">
    <property type="entry name" value="Class I glutamine amidotransferase-like"/>
    <property type="match status" value="1"/>
</dbReference>
<dbReference type="RefSeq" id="WP_314000476.1">
    <property type="nucleotide sequence ID" value="NZ_JASJOT010000018.1"/>
</dbReference>
<dbReference type="InterPro" id="IPR029062">
    <property type="entry name" value="Class_I_gatase-like"/>
</dbReference>
<sequence length="592" mass="67005">MHWSQLPTTETLLTGLVAVGILGLYLFISRQKVSGRELLLRSFLLAVVAFSICLIIWKPQYAKEQQTGRAILLTENGLSVPDSLPVFALHSVKEDESVTSITDLAKLERSHPEIKQVFVAGYGLDPEEAKSLHRIQLTFLQKDRPEGFNWLDYPHKVKAEEALRVSGNYYIHSSDSLKIRLVTSEGAQDSVWITEKHPDFTLNAYPLLPGNFVGEIQVIQNKEVRHEPLPYIVTPKEPLNVIVLQAYPDFETNYLKDWLSDQKHKVQVRARISRDKYSFQQINLPIQKQQPAILSKASLGNADLLITDAESLEQLSAQEKKQVQTAIDQGLGLLLLPDDKWPQKADVLGNKFAVHTTGIKQFIPVQLSASDIVSDAIEKLPVAFSDRQIIVPIVYSKDKEPVAAYMPVGSGRVGVQLTNGTYTWILNAKDKVYSTFWTEVLQELGRKKEQTEVKFKQFPFAWEDNISSLVYTDTAVAAMTVQYLSGIKEKIQPKIELPETRVATYPFHPAEAGWLTVTSDKDTTHAASVYVVQADKWKDLRQASWFQANSQIRSVTTINANQTFTTWKNIPLLWFFMTLLIALSVLWWREKG</sequence>
<keyword evidence="1" id="KW-0472">Membrane</keyword>
<keyword evidence="3" id="KW-1185">Reference proteome</keyword>
<keyword evidence="1" id="KW-1133">Transmembrane helix</keyword>
<protein>
    <recommendedName>
        <fullName evidence="4">Aerotolerance regulator N-terminal domain-containing protein</fullName>
    </recommendedName>
</protein>
<reference evidence="2 3" key="1">
    <citation type="submission" date="2023-05" db="EMBL/GenBank/DDBJ databases">
        <authorList>
            <person name="Zhang X."/>
        </authorList>
    </citation>
    <scope>NUCLEOTIDE SEQUENCE [LARGE SCALE GENOMIC DNA]</scope>
    <source>
        <strain evidence="2 3">DM2B3-1</strain>
    </source>
</reference>
<proteinExistence type="predicted"/>
<keyword evidence="1" id="KW-0812">Transmembrane</keyword>
<evidence type="ECO:0000313" key="2">
    <source>
        <dbReference type="EMBL" id="MDJ1495999.1"/>
    </source>
</evidence>
<dbReference type="Gene3D" id="3.40.50.880">
    <property type="match status" value="1"/>
</dbReference>
<feature type="transmembrane region" description="Helical" evidence="1">
    <location>
        <begin position="38"/>
        <end position="57"/>
    </location>
</feature>
<organism evidence="2 3">
    <name type="scientific">Xanthocytophaga flava</name>
    <dbReference type="NCBI Taxonomy" id="3048013"/>
    <lineage>
        <taxon>Bacteria</taxon>
        <taxon>Pseudomonadati</taxon>
        <taxon>Bacteroidota</taxon>
        <taxon>Cytophagia</taxon>
        <taxon>Cytophagales</taxon>
        <taxon>Rhodocytophagaceae</taxon>
        <taxon>Xanthocytophaga</taxon>
    </lineage>
</organism>
<feature type="transmembrane region" description="Helical" evidence="1">
    <location>
        <begin position="12"/>
        <end position="29"/>
    </location>
</feature>
<evidence type="ECO:0000313" key="3">
    <source>
        <dbReference type="Proteomes" id="UP001228581"/>
    </source>
</evidence>
<accession>A0ABT7CTP0</accession>
<name>A0ABT7CTP0_9BACT</name>